<keyword evidence="4" id="KW-0804">Transcription</keyword>
<keyword evidence="8" id="KW-1185">Reference proteome</keyword>
<evidence type="ECO:0000313" key="8">
    <source>
        <dbReference type="Proteomes" id="UP000250235"/>
    </source>
</evidence>
<protein>
    <recommendedName>
        <fullName evidence="6">AP2/ERF domain-containing protein</fullName>
    </recommendedName>
</protein>
<reference evidence="7 8" key="1">
    <citation type="journal article" date="2015" name="Proc. Natl. Acad. Sci. U.S.A.">
        <title>The resurrection genome of Boea hygrometrica: A blueprint for survival of dehydration.</title>
        <authorList>
            <person name="Xiao L."/>
            <person name="Yang G."/>
            <person name="Zhang L."/>
            <person name="Yang X."/>
            <person name="Zhao S."/>
            <person name="Ji Z."/>
            <person name="Zhou Q."/>
            <person name="Hu M."/>
            <person name="Wang Y."/>
            <person name="Chen M."/>
            <person name="Xu Y."/>
            <person name="Jin H."/>
            <person name="Xiao X."/>
            <person name="Hu G."/>
            <person name="Bao F."/>
            <person name="Hu Y."/>
            <person name="Wan P."/>
            <person name="Li L."/>
            <person name="Deng X."/>
            <person name="Kuang T."/>
            <person name="Xiang C."/>
            <person name="Zhu J.K."/>
            <person name="Oliver M.J."/>
            <person name="He Y."/>
        </authorList>
    </citation>
    <scope>NUCLEOTIDE SEQUENCE [LARGE SCALE GENOMIC DNA]</scope>
    <source>
        <strain evidence="8">cv. XS01</strain>
    </source>
</reference>
<evidence type="ECO:0000256" key="4">
    <source>
        <dbReference type="ARBA" id="ARBA00023163"/>
    </source>
</evidence>
<dbReference type="PANTHER" id="PTHR32467">
    <property type="entry name" value="AP2-LIKE ETHYLENE-RESPONSIVE TRANSCRIPTION FACTOR"/>
    <property type="match status" value="1"/>
</dbReference>
<name>A0A2Z7B4Z8_9LAMI</name>
<keyword evidence="5" id="KW-0539">Nucleus</keyword>
<keyword evidence="2" id="KW-0805">Transcription regulation</keyword>
<dbReference type="InterPro" id="IPR001471">
    <property type="entry name" value="AP2/ERF_dom"/>
</dbReference>
<evidence type="ECO:0000256" key="3">
    <source>
        <dbReference type="ARBA" id="ARBA00023125"/>
    </source>
</evidence>
<sequence>MRGKFFIGNPLIVLDRGLCNTDAQEDMKPIYEQQLQERRQEQKKGDKLIYKSQSFPGGYDMEEMAIRAYDLAALKYWGLQLENYRQEFEDMKNMSREEYVAHLRWRSCGFSRGASIYRGVTRHHQYGWWLARIGRVARDKDLYIGTFSGSYQLAVPLAAGFKYLNPRAQMSLECHFFAAWDLTRKVLGNGSVLLFMVFSFPKTIAVCRSVLERS</sequence>
<evidence type="ECO:0000256" key="5">
    <source>
        <dbReference type="ARBA" id="ARBA00023242"/>
    </source>
</evidence>
<evidence type="ECO:0000259" key="6">
    <source>
        <dbReference type="PROSITE" id="PS51032"/>
    </source>
</evidence>
<evidence type="ECO:0000256" key="1">
    <source>
        <dbReference type="ARBA" id="ARBA00004123"/>
    </source>
</evidence>
<organism evidence="7 8">
    <name type="scientific">Dorcoceras hygrometricum</name>
    <dbReference type="NCBI Taxonomy" id="472368"/>
    <lineage>
        <taxon>Eukaryota</taxon>
        <taxon>Viridiplantae</taxon>
        <taxon>Streptophyta</taxon>
        <taxon>Embryophyta</taxon>
        <taxon>Tracheophyta</taxon>
        <taxon>Spermatophyta</taxon>
        <taxon>Magnoliopsida</taxon>
        <taxon>eudicotyledons</taxon>
        <taxon>Gunneridae</taxon>
        <taxon>Pentapetalae</taxon>
        <taxon>asterids</taxon>
        <taxon>lamiids</taxon>
        <taxon>Lamiales</taxon>
        <taxon>Gesneriaceae</taxon>
        <taxon>Didymocarpoideae</taxon>
        <taxon>Trichosporeae</taxon>
        <taxon>Loxocarpinae</taxon>
        <taxon>Dorcoceras</taxon>
    </lineage>
</organism>
<feature type="domain" description="AP2/ERF" evidence="6">
    <location>
        <begin position="116"/>
        <end position="177"/>
    </location>
</feature>
<dbReference type="Gene3D" id="3.30.730.10">
    <property type="entry name" value="AP2/ERF domain"/>
    <property type="match status" value="1"/>
</dbReference>
<dbReference type="GO" id="GO:0003700">
    <property type="term" value="F:DNA-binding transcription factor activity"/>
    <property type="evidence" value="ECO:0007669"/>
    <property type="project" value="InterPro"/>
</dbReference>
<dbReference type="EMBL" id="KV011195">
    <property type="protein sequence ID" value="KZV26592.1"/>
    <property type="molecule type" value="Genomic_DNA"/>
</dbReference>
<dbReference type="Proteomes" id="UP000250235">
    <property type="component" value="Unassembled WGS sequence"/>
</dbReference>
<evidence type="ECO:0000313" key="7">
    <source>
        <dbReference type="EMBL" id="KZV26592.1"/>
    </source>
</evidence>
<dbReference type="PROSITE" id="PS51032">
    <property type="entry name" value="AP2_ERF"/>
    <property type="match status" value="1"/>
</dbReference>
<dbReference type="GO" id="GO:0003677">
    <property type="term" value="F:DNA binding"/>
    <property type="evidence" value="ECO:0007669"/>
    <property type="project" value="UniProtKB-KW"/>
</dbReference>
<proteinExistence type="predicted"/>
<dbReference type="OrthoDB" id="207175at2759"/>
<dbReference type="GO" id="GO:0005634">
    <property type="term" value="C:nucleus"/>
    <property type="evidence" value="ECO:0007669"/>
    <property type="project" value="UniProtKB-SubCell"/>
</dbReference>
<keyword evidence="3" id="KW-0238">DNA-binding</keyword>
<evidence type="ECO:0000256" key="2">
    <source>
        <dbReference type="ARBA" id="ARBA00023015"/>
    </source>
</evidence>
<dbReference type="AlphaFoldDB" id="A0A2Z7B4Z8"/>
<comment type="subcellular location">
    <subcellularLocation>
        <location evidence="1">Nucleus</location>
    </subcellularLocation>
</comment>
<dbReference type="InterPro" id="IPR036955">
    <property type="entry name" value="AP2/ERF_dom_sf"/>
</dbReference>
<accession>A0A2Z7B4Z8</accession>
<gene>
    <name evidence="7" type="ORF">F511_34863</name>
</gene>
<dbReference type="PANTHER" id="PTHR32467:SF157">
    <property type="entry name" value="AP2-LIKE ETHYLENE-RESPONSIVE TRANSCRIPTION FACTOR CRL5"/>
    <property type="match status" value="1"/>
</dbReference>